<dbReference type="PANTHER" id="PTHR31310">
    <property type="match status" value="1"/>
</dbReference>
<dbReference type="RefSeq" id="WP_270043728.1">
    <property type="nucleotide sequence ID" value="NZ_JAPDOD010000034.1"/>
</dbReference>
<evidence type="ECO:0000256" key="2">
    <source>
        <dbReference type="ARBA" id="ARBA00022692"/>
    </source>
</evidence>
<feature type="transmembrane region" description="Helical" evidence="5">
    <location>
        <begin position="152"/>
        <end position="175"/>
    </location>
</feature>
<gene>
    <name evidence="7" type="ORF">OM076_29665</name>
</gene>
<feature type="transmembrane region" description="Helical" evidence="5">
    <location>
        <begin position="187"/>
        <end position="206"/>
    </location>
</feature>
<evidence type="ECO:0000259" key="6">
    <source>
        <dbReference type="Pfam" id="PF14378"/>
    </source>
</evidence>
<dbReference type="AlphaFoldDB" id="A0A9X3S2D5"/>
<proteinExistence type="predicted"/>
<dbReference type="PANTHER" id="PTHR31310:SF7">
    <property type="entry name" value="PA-PHOSPHATASE RELATED-FAMILY PROTEIN DDB_G0268928"/>
    <property type="match status" value="1"/>
</dbReference>
<evidence type="ECO:0000256" key="1">
    <source>
        <dbReference type="ARBA" id="ARBA00004141"/>
    </source>
</evidence>
<sequence>MNRLVNSTLRRVHPELLFFLGAYLLYIGARWVFAGDPSTARDHAMWIVSLERSLHVEVEESVQHALDGPTVSWLLSNVYMAAQLVVLPGSLFALYRWARPVYRRLRATVLATWMIAVPIHGLWPVAPPRLAGIGITDTVSDQLVSLSGHSTIFYNAFAAVPSLHVGFAFAISIALASALRWRWAKGLALLWGPLVFLAVVATGNHFVFDGAVGLVVTTAGFAVGTLLPRVAHHWTMPRHDLVAA</sequence>
<evidence type="ECO:0000313" key="8">
    <source>
        <dbReference type="Proteomes" id="UP001149140"/>
    </source>
</evidence>
<evidence type="ECO:0000313" key="7">
    <source>
        <dbReference type="EMBL" id="MDA0164475.1"/>
    </source>
</evidence>
<feature type="transmembrane region" description="Helical" evidence="5">
    <location>
        <begin position="78"/>
        <end position="95"/>
    </location>
</feature>
<feature type="domain" description="Inositolphosphotransferase Aur1/Ipt1" evidence="6">
    <location>
        <begin position="46"/>
        <end position="222"/>
    </location>
</feature>
<organism evidence="7 8">
    <name type="scientific">Solirubrobacter ginsenosidimutans</name>
    <dbReference type="NCBI Taxonomy" id="490573"/>
    <lineage>
        <taxon>Bacteria</taxon>
        <taxon>Bacillati</taxon>
        <taxon>Actinomycetota</taxon>
        <taxon>Thermoleophilia</taxon>
        <taxon>Solirubrobacterales</taxon>
        <taxon>Solirubrobacteraceae</taxon>
        <taxon>Solirubrobacter</taxon>
    </lineage>
</organism>
<keyword evidence="4 5" id="KW-0472">Membrane</keyword>
<feature type="transmembrane region" description="Helical" evidence="5">
    <location>
        <begin position="107"/>
        <end position="126"/>
    </location>
</feature>
<dbReference type="GO" id="GO:0016020">
    <property type="term" value="C:membrane"/>
    <property type="evidence" value="ECO:0007669"/>
    <property type="project" value="UniProtKB-SubCell"/>
</dbReference>
<dbReference type="InterPro" id="IPR026841">
    <property type="entry name" value="Aur1/Ipt1"/>
</dbReference>
<keyword evidence="3 5" id="KW-1133">Transmembrane helix</keyword>
<reference evidence="7" key="1">
    <citation type="submission" date="2022-10" db="EMBL/GenBank/DDBJ databases">
        <title>The WGS of Solirubrobacter ginsenosidimutans DSM 21036.</title>
        <authorList>
            <person name="Jiang Z."/>
        </authorList>
    </citation>
    <scope>NUCLEOTIDE SEQUENCE</scope>
    <source>
        <strain evidence="7">DSM 21036</strain>
    </source>
</reference>
<evidence type="ECO:0000256" key="3">
    <source>
        <dbReference type="ARBA" id="ARBA00022989"/>
    </source>
</evidence>
<feature type="transmembrane region" description="Helical" evidence="5">
    <location>
        <begin position="212"/>
        <end position="231"/>
    </location>
</feature>
<keyword evidence="2 5" id="KW-0812">Transmembrane</keyword>
<comment type="subcellular location">
    <subcellularLocation>
        <location evidence="1">Membrane</location>
        <topology evidence="1">Multi-pass membrane protein</topology>
    </subcellularLocation>
</comment>
<accession>A0A9X3S2D5</accession>
<dbReference type="InterPro" id="IPR052185">
    <property type="entry name" value="IPC_Synthase-Related"/>
</dbReference>
<protein>
    <submittedName>
        <fullName evidence="7">Phosphatase PAP2 family protein</fullName>
    </submittedName>
</protein>
<dbReference type="EMBL" id="JAPDOD010000034">
    <property type="protein sequence ID" value="MDA0164475.1"/>
    <property type="molecule type" value="Genomic_DNA"/>
</dbReference>
<name>A0A9X3S2D5_9ACTN</name>
<evidence type="ECO:0000256" key="5">
    <source>
        <dbReference type="SAM" id="Phobius"/>
    </source>
</evidence>
<feature type="transmembrane region" description="Helical" evidence="5">
    <location>
        <begin position="12"/>
        <end position="33"/>
    </location>
</feature>
<evidence type="ECO:0000256" key="4">
    <source>
        <dbReference type="ARBA" id="ARBA00023136"/>
    </source>
</evidence>
<dbReference type="Proteomes" id="UP001149140">
    <property type="component" value="Unassembled WGS sequence"/>
</dbReference>
<keyword evidence="8" id="KW-1185">Reference proteome</keyword>
<comment type="caution">
    <text evidence="7">The sequence shown here is derived from an EMBL/GenBank/DDBJ whole genome shotgun (WGS) entry which is preliminary data.</text>
</comment>
<dbReference type="Pfam" id="PF14378">
    <property type="entry name" value="PAP2_3"/>
    <property type="match status" value="1"/>
</dbReference>